<dbReference type="EMBL" id="CP062310">
    <property type="protein sequence ID" value="QOJ78877.1"/>
    <property type="molecule type" value="Genomic_DNA"/>
</dbReference>
<dbReference type="Gene3D" id="3.40.50.150">
    <property type="entry name" value="Vaccinia Virus protein VP39"/>
    <property type="match status" value="1"/>
</dbReference>
<dbReference type="AlphaFoldDB" id="A0A7L9FGN7"/>
<name>A0A7L9FGN7_9CREN</name>
<dbReference type="Proteomes" id="UP000594121">
    <property type="component" value="Chromosome"/>
</dbReference>
<dbReference type="RefSeq" id="WP_192818849.1">
    <property type="nucleotide sequence ID" value="NZ_CP062310.1"/>
</dbReference>
<dbReference type="Gene3D" id="2.20.130.10">
    <property type="entry name" value="CAC2371-like domains"/>
    <property type="match status" value="1"/>
</dbReference>
<proteinExistence type="predicted"/>
<evidence type="ECO:0000313" key="2">
    <source>
        <dbReference type="Proteomes" id="UP000594121"/>
    </source>
</evidence>
<gene>
    <name evidence="1" type="ORF">IG193_09065</name>
</gene>
<dbReference type="InterPro" id="IPR029063">
    <property type="entry name" value="SAM-dependent_MTases_sf"/>
</dbReference>
<dbReference type="GeneID" id="59150043"/>
<dbReference type="SUPFAM" id="SSF53335">
    <property type="entry name" value="S-adenosyl-L-methionine-dependent methyltransferases"/>
    <property type="match status" value="1"/>
</dbReference>
<organism evidence="1 2">
    <name type="scientific">Infirmifilum lucidum</name>
    <dbReference type="NCBI Taxonomy" id="2776706"/>
    <lineage>
        <taxon>Archaea</taxon>
        <taxon>Thermoproteota</taxon>
        <taxon>Thermoprotei</taxon>
        <taxon>Thermofilales</taxon>
        <taxon>Thermofilaceae</taxon>
        <taxon>Infirmifilum</taxon>
    </lineage>
</organism>
<reference evidence="1 2" key="1">
    <citation type="submission" date="2020-10" db="EMBL/GenBank/DDBJ databases">
        <title>Thermofilum lucidum 3507LT sp. nov. a novel member of Thermofilaceae family isolated from Chile hot spring, and proposal of description order Thermofilales.</title>
        <authorList>
            <person name="Zayulina K.S."/>
            <person name="Elcheninov A.G."/>
            <person name="Toshchakov S.V."/>
            <person name="Kublanov I.V."/>
        </authorList>
    </citation>
    <scope>NUCLEOTIDE SEQUENCE [LARGE SCALE GENOMIC DNA]</scope>
    <source>
        <strain evidence="1 2">3507LT</strain>
    </source>
</reference>
<evidence type="ECO:0000313" key="1">
    <source>
        <dbReference type="EMBL" id="QOJ78877.1"/>
    </source>
</evidence>
<keyword evidence="2" id="KW-1185">Reference proteome</keyword>
<accession>A0A7L9FGN7</accession>
<protein>
    <submittedName>
        <fullName evidence="1">Uncharacterized protein</fullName>
    </submittedName>
</protein>
<dbReference type="InParanoid" id="A0A7L9FGN7"/>
<sequence>MYGVVSYFVSDDDLMEALRSIRSQVNTGGLFVFDTWNIVSVQEKRLYYETPSASFRRSGTMLAIKEEAWKLDLYNQAALLEITWSVIDLLEDKIDVFTHKINIRLFSPREIKHYLREAGFDVKAVFENYACKSFTELSPEMIIVASAT</sequence>
<dbReference type="KEGG" id="thel:IG193_09065"/>